<gene>
    <name evidence="3" type="ORF">M413DRAFT_26501</name>
</gene>
<dbReference type="HOGENOM" id="CLU_052711_1_1_1"/>
<dbReference type="PANTHER" id="PTHR39472:SF1">
    <property type="entry name" value="EXPRESSED PROTEIN"/>
    <property type="match status" value="1"/>
</dbReference>
<accession>A0A0C3CIB3</accession>
<reference evidence="3 4" key="1">
    <citation type="submission" date="2014-04" db="EMBL/GenBank/DDBJ databases">
        <authorList>
            <consortium name="DOE Joint Genome Institute"/>
            <person name="Kuo A."/>
            <person name="Gay G."/>
            <person name="Dore J."/>
            <person name="Kohler A."/>
            <person name="Nagy L.G."/>
            <person name="Floudas D."/>
            <person name="Copeland A."/>
            <person name="Barry K.W."/>
            <person name="Cichocki N."/>
            <person name="Veneault-Fourrey C."/>
            <person name="LaButti K."/>
            <person name="Lindquist E.A."/>
            <person name="Lipzen A."/>
            <person name="Lundell T."/>
            <person name="Morin E."/>
            <person name="Murat C."/>
            <person name="Sun H."/>
            <person name="Tunlid A."/>
            <person name="Henrissat B."/>
            <person name="Grigoriev I.V."/>
            <person name="Hibbett D.S."/>
            <person name="Martin F."/>
            <person name="Nordberg H.P."/>
            <person name="Cantor M.N."/>
            <person name="Hua S.X."/>
        </authorList>
    </citation>
    <scope>NUCLEOTIDE SEQUENCE [LARGE SCALE GENOMIC DNA]</scope>
    <source>
        <strain evidence="4">h7</strain>
    </source>
</reference>
<feature type="region of interest" description="Disordered" evidence="2">
    <location>
        <begin position="236"/>
        <end position="282"/>
    </location>
</feature>
<evidence type="ECO:0000256" key="1">
    <source>
        <dbReference type="SAM" id="Coils"/>
    </source>
</evidence>
<organism evidence="3 4">
    <name type="scientific">Hebeloma cylindrosporum</name>
    <dbReference type="NCBI Taxonomy" id="76867"/>
    <lineage>
        <taxon>Eukaryota</taxon>
        <taxon>Fungi</taxon>
        <taxon>Dikarya</taxon>
        <taxon>Basidiomycota</taxon>
        <taxon>Agaricomycotina</taxon>
        <taxon>Agaricomycetes</taxon>
        <taxon>Agaricomycetidae</taxon>
        <taxon>Agaricales</taxon>
        <taxon>Agaricineae</taxon>
        <taxon>Hymenogastraceae</taxon>
        <taxon>Hebeloma</taxon>
    </lineage>
</organism>
<keyword evidence="4" id="KW-1185">Reference proteome</keyword>
<evidence type="ECO:0000313" key="4">
    <source>
        <dbReference type="Proteomes" id="UP000053424"/>
    </source>
</evidence>
<evidence type="ECO:0000313" key="3">
    <source>
        <dbReference type="EMBL" id="KIM43351.1"/>
    </source>
</evidence>
<dbReference type="STRING" id="686832.A0A0C3CIB3"/>
<dbReference type="PANTHER" id="PTHR39472">
    <property type="entry name" value="EXPRESSED PROTEIN"/>
    <property type="match status" value="1"/>
</dbReference>
<feature type="coiled-coil region" evidence="1">
    <location>
        <begin position="83"/>
        <end position="128"/>
    </location>
</feature>
<sequence>MAIVEGGHDDLMQLWAVITELGEQLNQNRSMSVSLYALAGKIKQQAVNSQTGFVLRRNNLDKTAGTILAFPLLFGADGSLYFAEEYESELERMNAAMTEENHGLQHDNKQLNALIKEYEQTLETLMSTFRNRAQDVQERELSLIREYEAKLLAREEENAAKDLEASTAVSNSLVRLSYFLRQVLRSQNGEDAELPMTRTDDEEDREPWTAAAASDYALDRDIELARLEKENEELRRLMGLLPPQPRKDSGTDFRPIFEPPHPVRLPSMQKVPSAVSGKPSSL</sequence>
<dbReference type="Proteomes" id="UP000053424">
    <property type="component" value="Unassembled WGS sequence"/>
</dbReference>
<evidence type="ECO:0000256" key="2">
    <source>
        <dbReference type="SAM" id="MobiDB-lite"/>
    </source>
</evidence>
<proteinExistence type="predicted"/>
<dbReference type="AlphaFoldDB" id="A0A0C3CIB3"/>
<reference evidence="4" key="2">
    <citation type="submission" date="2015-01" db="EMBL/GenBank/DDBJ databases">
        <title>Evolutionary Origins and Diversification of the Mycorrhizal Mutualists.</title>
        <authorList>
            <consortium name="DOE Joint Genome Institute"/>
            <consortium name="Mycorrhizal Genomics Consortium"/>
            <person name="Kohler A."/>
            <person name="Kuo A."/>
            <person name="Nagy L.G."/>
            <person name="Floudas D."/>
            <person name="Copeland A."/>
            <person name="Barry K.W."/>
            <person name="Cichocki N."/>
            <person name="Veneault-Fourrey C."/>
            <person name="LaButti K."/>
            <person name="Lindquist E.A."/>
            <person name="Lipzen A."/>
            <person name="Lundell T."/>
            <person name="Morin E."/>
            <person name="Murat C."/>
            <person name="Riley R."/>
            <person name="Ohm R."/>
            <person name="Sun H."/>
            <person name="Tunlid A."/>
            <person name="Henrissat B."/>
            <person name="Grigoriev I.V."/>
            <person name="Hibbett D.S."/>
            <person name="Martin F."/>
        </authorList>
    </citation>
    <scope>NUCLEOTIDE SEQUENCE [LARGE SCALE GENOMIC DNA]</scope>
    <source>
        <strain evidence="4">h7</strain>
    </source>
</reference>
<dbReference type="EMBL" id="KN831776">
    <property type="protein sequence ID" value="KIM43351.1"/>
    <property type="molecule type" value="Genomic_DNA"/>
</dbReference>
<name>A0A0C3CIB3_HEBCY</name>
<dbReference type="OrthoDB" id="21214at2759"/>
<protein>
    <submittedName>
        <fullName evidence="3">Uncharacterized protein</fullName>
    </submittedName>
</protein>
<keyword evidence="1" id="KW-0175">Coiled coil</keyword>